<reference evidence="1 2" key="1">
    <citation type="submission" date="2018-10" db="EMBL/GenBank/DDBJ databases">
        <title>Genome sequencing of Pedobacter jejuensis TNB23.</title>
        <authorList>
            <person name="Cho Y.-J."/>
            <person name="Cho A."/>
            <person name="Kim O.-S."/>
        </authorList>
    </citation>
    <scope>NUCLEOTIDE SEQUENCE [LARGE SCALE GENOMIC DNA]</scope>
    <source>
        <strain evidence="1 2">TNB23</strain>
    </source>
</reference>
<dbReference type="InterPro" id="IPR012657">
    <property type="entry name" value="23S_rRNA-intervening_sequence"/>
</dbReference>
<proteinExistence type="predicted"/>
<comment type="caution">
    <text evidence="1">The sequence shown here is derived from an EMBL/GenBank/DDBJ whole genome shotgun (WGS) entry which is preliminary data.</text>
</comment>
<dbReference type="PANTHER" id="PTHR38471">
    <property type="entry name" value="FOUR HELIX BUNDLE PROTEIN"/>
    <property type="match status" value="1"/>
</dbReference>
<dbReference type="OrthoDB" id="9811959at2"/>
<gene>
    <name evidence="1" type="ORF">D7004_15485</name>
</gene>
<dbReference type="CDD" id="cd16377">
    <property type="entry name" value="23S_rRNA_IVP_like"/>
    <property type="match status" value="1"/>
</dbReference>
<dbReference type="Proteomes" id="UP000274046">
    <property type="component" value="Unassembled WGS sequence"/>
</dbReference>
<protein>
    <submittedName>
        <fullName evidence="1">Four helix bundle protein</fullName>
    </submittedName>
</protein>
<dbReference type="AlphaFoldDB" id="A0A3N0BQ54"/>
<evidence type="ECO:0000313" key="2">
    <source>
        <dbReference type="Proteomes" id="UP000274046"/>
    </source>
</evidence>
<dbReference type="Gene3D" id="1.20.1440.60">
    <property type="entry name" value="23S rRNA-intervening sequence"/>
    <property type="match status" value="1"/>
</dbReference>
<dbReference type="NCBIfam" id="TIGR02436">
    <property type="entry name" value="four helix bundle protein"/>
    <property type="match status" value="1"/>
</dbReference>
<evidence type="ECO:0000313" key="1">
    <source>
        <dbReference type="EMBL" id="RNL51123.1"/>
    </source>
</evidence>
<keyword evidence="2" id="KW-1185">Reference proteome</keyword>
<organism evidence="1 2">
    <name type="scientific">Pedobacter jejuensis</name>
    <dbReference type="NCBI Taxonomy" id="1268550"/>
    <lineage>
        <taxon>Bacteria</taxon>
        <taxon>Pseudomonadati</taxon>
        <taxon>Bacteroidota</taxon>
        <taxon>Sphingobacteriia</taxon>
        <taxon>Sphingobacteriales</taxon>
        <taxon>Sphingobacteriaceae</taxon>
        <taxon>Pedobacter</taxon>
    </lineage>
</organism>
<dbReference type="InterPro" id="IPR036583">
    <property type="entry name" value="23S_rRNA_IVS_sf"/>
</dbReference>
<dbReference type="PANTHER" id="PTHR38471:SF2">
    <property type="entry name" value="FOUR HELIX BUNDLE PROTEIN"/>
    <property type="match status" value="1"/>
</dbReference>
<accession>A0A3N0BQ54</accession>
<dbReference type="EMBL" id="RBEE01000042">
    <property type="protein sequence ID" value="RNL51123.1"/>
    <property type="molecule type" value="Genomic_DNA"/>
</dbReference>
<name>A0A3N0BQ54_9SPHI</name>
<dbReference type="RefSeq" id="WP_123206745.1">
    <property type="nucleotide sequence ID" value="NZ_RBEE01000042.1"/>
</dbReference>
<dbReference type="Pfam" id="PF05635">
    <property type="entry name" value="23S_rRNA_IVP"/>
    <property type="match status" value="1"/>
</dbReference>
<dbReference type="SUPFAM" id="SSF158446">
    <property type="entry name" value="IVS-encoded protein-like"/>
    <property type="match status" value="1"/>
</dbReference>
<sequence length="120" mass="14090">MYYDFTEMPVWKLAMSYSVKIFELTIDLPKKEDYALTSQIRRSSVSVSDNLAEGFGRETALDKKRFYVISRGSLLESRNQLIYGQNVLYFKAEEVSELIKLNEQIHLELNKLIKTLRPKF</sequence>